<comment type="function">
    <text evidence="7">This is one of the proteins that bind and probably mediate the attachment of the 5S RNA into the large ribosomal subunit, where it forms part of the central protuberance.</text>
</comment>
<keyword evidence="4 7" id="KW-0689">Ribosomal protein</keyword>
<dbReference type="GO" id="GO:0008097">
    <property type="term" value="F:5S rRNA binding"/>
    <property type="evidence" value="ECO:0007669"/>
    <property type="project" value="TreeGrafter"/>
</dbReference>
<name>A0A6N7KQ40_9ACTN</name>
<evidence type="ECO:0000313" key="8">
    <source>
        <dbReference type="EMBL" id="MQS12679.1"/>
    </source>
</evidence>
<dbReference type="EMBL" id="WBOF01000001">
    <property type="protein sequence ID" value="MQS12679.1"/>
    <property type="molecule type" value="Genomic_DNA"/>
</dbReference>
<organism evidence="8 9">
    <name type="scientific">Streptomyces kaniharaensis</name>
    <dbReference type="NCBI Taxonomy" id="212423"/>
    <lineage>
        <taxon>Bacteria</taxon>
        <taxon>Bacillati</taxon>
        <taxon>Actinomycetota</taxon>
        <taxon>Actinomycetes</taxon>
        <taxon>Kitasatosporales</taxon>
        <taxon>Streptomycetaceae</taxon>
        <taxon>Streptomyces</taxon>
    </lineage>
</organism>
<accession>A0A6N7KQ40</accession>
<dbReference type="Proteomes" id="UP000450000">
    <property type="component" value="Unassembled WGS sequence"/>
</dbReference>
<keyword evidence="9" id="KW-1185">Reference proteome</keyword>
<dbReference type="PANTHER" id="PTHR12899:SF3">
    <property type="entry name" value="LARGE RIBOSOMAL SUBUNIT PROTEIN UL18M"/>
    <property type="match status" value="1"/>
</dbReference>
<dbReference type="OrthoDB" id="9810939at2"/>
<sequence>MSVSVKIGKGNAYKSAARKRRAIRVRKRVVGTEVRPRLVVTRSNRHMVAQVIDDAKGHTLASASTLDVSIKGAEGDKTELAKKVGSLVAERAKAAGIESVVFDRAGNRYAGRIAALADAGPRGRARLLSRSSTLSADVIERGNSNGWTPAPR</sequence>
<dbReference type="SUPFAM" id="SSF53137">
    <property type="entry name" value="Translational machinery components"/>
    <property type="match status" value="1"/>
</dbReference>
<evidence type="ECO:0000313" key="9">
    <source>
        <dbReference type="Proteomes" id="UP000450000"/>
    </source>
</evidence>
<comment type="similarity">
    <text evidence="1 7">Belongs to the universal ribosomal protein uL18 family.</text>
</comment>
<dbReference type="CDD" id="cd00432">
    <property type="entry name" value="Ribosomal_L18_L5e"/>
    <property type="match status" value="1"/>
</dbReference>
<dbReference type="GO" id="GO:0003735">
    <property type="term" value="F:structural constituent of ribosome"/>
    <property type="evidence" value="ECO:0007669"/>
    <property type="project" value="InterPro"/>
</dbReference>
<comment type="subunit">
    <text evidence="7">Part of the 50S ribosomal subunit; part of the 5S rRNA/L5/L18/L25 subcomplex. Contacts the 5S and 23S rRNAs.</text>
</comment>
<gene>
    <name evidence="7" type="primary">rplR</name>
    <name evidence="8" type="ORF">F7Q99_10345</name>
</gene>
<dbReference type="Gene3D" id="3.30.420.100">
    <property type="match status" value="1"/>
</dbReference>
<dbReference type="AlphaFoldDB" id="A0A6N7KQ40"/>
<dbReference type="FunFam" id="3.30.420.100:FF:000001">
    <property type="entry name" value="50S ribosomal protein L18"/>
    <property type="match status" value="1"/>
</dbReference>
<keyword evidence="3 7" id="KW-0694">RNA-binding</keyword>
<comment type="caution">
    <text evidence="8">The sequence shown here is derived from an EMBL/GenBank/DDBJ whole genome shotgun (WGS) entry which is preliminary data.</text>
</comment>
<reference evidence="8 9" key="1">
    <citation type="submission" date="2019-09" db="EMBL/GenBank/DDBJ databases">
        <title>Genome Sequences of Streptomyces kaniharaensis ATCC 21070.</title>
        <authorList>
            <person name="Zhu W."/>
            <person name="De Crecy-Lagard V."/>
            <person name="Richards N.G."/>
        </authorList>
    </citation>
    <scope>NUCLEOTIDE SEQUENCE [LARGE SCALE GENOMIC DNA]</scope>
    <source>
        <strain evidence="8 9">SF-557</strain>
    </source>
</reference>
<dbReference type="GO" id="GO:0022625">
    <property type="term" value="C:cytosolic large ribosomal subunit"/>
    <property type="evidence" value="ECO:0007669"/>
    <property type="project" value="TreeGrafter"/>
</dbReference>
<keyword evidence="2 7" id="KW-0699">rRNA-binding</keyword>
<keyword evidence="5 7" id="KW-0687">Ribonucleoprotein</keyword>
<evidence type="ECO:0000256" key="6">
    <source>
        <dbReference type="ARBA" id="ARBA00035197"/>
    </source>
</evidence>
<protein>
    <recommendedName>
        <fullName evidence="6 7">Large ribosomal subunit protein uL18</fullName>
    </recommendedName>
</protein>
<dbReference type="InterPro" id="IPR005484">
    <property type="entry name" value="Ribosomal_uL18_bac/plant/anim"/>
</dbReference>
<evidence type="ECO:0000256" key="4">
    <source>
        <dbReference type="ARBA" id="ARBA00022980"/>
    </source>
</evidence>
<evidence type="ECO:0000256" key="1">
    <source>
        <dbReference type="ARBA" id="ARBA00007116"/>
    </source>
</evidence>
<dbReference type="HAMAP" id="MF_01337_B">
    <property type="entry name" value="Ribosomal_uL18_B"/>
    <property type="match status" value="1"/>
</dbReference>
<evidence type="ECO:0000256" key="5">
    <source>
        <dbReference type="ARBA" id="ARBA00023274"/>
    </source>
</evidence>
<evidence type="ECO:0000256" key="7">
    <source>
        <dbReference type="HAMAP-Rule" id="MF_01337"/>
    </source>
</evidence>
<dbReference type="Pfam" id="PF00861">
    <property type="entry name" value="Ribosomal_L18p"/>
    <property type="match status" value="1"/>
</dbReference>
<dbReference type="GO" id="GO:0006412">
    <property type="term" value="P:translation"/>
    <property type="evidence" value="ECO:0007669"/>
    <property type="project" value="UniProtKB-UniRule"/>
</dbReference>
<dbReference type="InterPro" id="IPR057268">
    <property type="entry name" value="Ribosomal_L18"/>
</dbReference>
<evidence type="ECO:0000256" key="2">
    <source>
        <dbReference type="ARBA" id="ARBA00022730"/>
    </source>
</evidence>
<dbReference type="InterPro" id="IPR004389">
    <property type="entry name" value="Ribosomal_uL18_bac-type"/>
</dbReference>
<proteinExistence type="inferred from homology"/>
<dbReference type="NCBIfam" id="TIGR00060">
    <property type="entry name" value="L18_bact"/>
    <property type="match status" value="1"/>
</dbReference>
<dbReference type="PANTHER" id="PTHR12899">
    <property type="entry name" value="39S RIBOSOMAL PROTEIN L18, MITOCHONDRIAL"/>
    <property type="match status" value="1"/>
</dbReference>
<evidence type="ECO:0000256" key="3">
    <source>
        <dbReference type="ARBA" id="ARBA00022884"/>
    </source>
</evidence>